<gene>
    <name evidence="1" type="ORF">GCM10011491_23620</name>
</gene>
<reference evidence="1" key="1">
    <citation type="journal article" date="2014" name="Int. J. Syst. Evol. Microbiol.">
        <title>Complete genome sequence of Corynebacterium casei LMG S-19264T (=DSM 44701T), isolated from a smear-ripened cheese.</title>
        <authorList>
            <consortium name="US DOE Joint Genome Institute (JGI-PGF)"/>
            <person name="Walter F."/>
            <person name="Albersmeier A."/>
            <person name="Kalinowski J."/>
            <person name="Ruckert C."/>
        </authorList>
    </citation>
    <scope>NUCLEOTIDE SEQUENCE</scope>
    <source>
        <strain evidence="1">CGMCC 1.15082</strain>
    </source>
</reference>
<reference evidence="1" key="2">
    <citation type="submission" date="2020-09" db="EMBL/GenBank/DDBJ databases">
        <authorList>
            <person name="Sun Q."/>
            <person name="Zhou Y."/>
        </authorList>
    </citation>
    <scope>NUCLEOTIDE SEQUENCE</scope>
    <source>
        <strain evidence="1">CGMCC 1.15082</strain>
    </source>
</reference>
<name>A0A916SDI8_9HYPH</name>
<dbReference type="AlphaFoldDB" id="A0A916SDI8"/>
<proteinExistence type="predicted"/>
<keyword evidence="2" id="KW-1185">Reference proteome</keyword>
<dbReference type="Proteomes" id="UP000646478">
    <property type="component" value="Unassembled WGS sequence"/>
</dbReference>
<accession>A0A916SDI8</accession>
<sequence>MDNQAQQPNREHHFYVSTAKFLFHHPQHGIVAVRDPIRLADAERYGLSPIILYGLTVAGLPIRWLTFSTIGQRRTFREVLLTAWRNAEGLRGLPDILRINRYVTQADPALAADIANLGVRLEVADAKDKTGPASLRSAQDASRWLSKRHDPIDSSLIASVEALCRDAHEDHDWRAGRRLRGSNRKLEENIERWLELPMRQPATTPPEEVDWKVGPWVSAWEISRPPDQPRYFHHDGVSGRTWLLLGEDQSEETDDNEIPAYEEYDNAAEITKNVVACWPNMPKEIAVAAGITLRQLQWFMSKRSTLDRSARLGLERLLGIEYDERMGCYTPAGPYVLVAQKAQALEAVCDEISDGGNAWPCELVPAQGSSDPSWRYILINAYGKPPTFVMAPRGEAITERLPDLIMNYEGIRPVSPAFYRDVVSACARACQTPQANAREMRDFAKRYQQQWVDCMWLPD</sequence>
<organism evidence="1 2">
    <name type="scientific">Brucella endophytica</name>
    <dbReference type="NCBI Taxonomy" id="1963359"/>
    <lineage>
        <taxon>Bacteria</taxon>
        <taxon>Pseudomonadati</taxon>
        <taxon>Pseudomonadota</taxon>
        <taxon>Alphaproteobacteria</taxon>
        <taxon>Hyphomicrobiales</taxon>
        <taxon>Brucellaceae</taxon>
        <taxon>Brucella/Ochrobactrum group</taxon>
        <taxon>Brucella</taxon>
    </lineage>
</organism>
<evidence type="ECO:0000313" key="1">
    <source>
        <dbReference type="EMBL" id="GGA94603.1"/>
    </source>
</evidence>
<evidence type="ECO:0000313" key="2">
    <source>
        <dbReference type="Proteomes" id="UP000646478"/>
    </source>
</evidence>
<dbReference type="EMBL" id="BMHH01000008">
    <property type="protein sequence ID" value="GGA94603.1"/>
    <property type="molecule type" value="Genomic_DNA"/>
</dbReference>
<protein>
    <submittedName>
        <fullName evidence="1">Uncharacterized protein</fullName>
    </submittedName>
</protein>
<dbReference type="RefSeq" id="WP_188824364.1">
    <property type="nucleotide sequence ID" value="NZ_BMHH01000008.1"/>
</dbReference>
<comment type="caution">
    <text evidence="1">The sequence shown here is derived from an EMBL/GenBank/DDBJ whole genome shotgun (WGS) entry which is preliminary data.</text>
</comment>